<gene>
    <name evidence="1" type="ORF">AMS68_005990</name>
</gene>
<organism evidence="1 2">
    <name type="scientific">Peltaster fructicola</name>
    <dbReference type="NCBI Taxonomy" id="286661"/>
    <lineage>
        <taxon>Eukaryota</taxon>
        <taxon>Fungi</taxon>
        <taxon>Dikarya</taxon>
        <taxon>Ascomycota</taxon>
        <taxon>Pezizomycotina</taxon>
        <taxon>Dothideomycetes</taxon>
        <taxon>Dothideomycetes incertae sedis</taxon>
        <taxon>Peltaster</taxon>
    </lineage>
</organism>
<reference evidence="1 2" key="1">
    <citation type="journal article" date="2016" name="Sci. Rep.">
        <title>Peltaster fructicola genome reveals evolution from an invasive phytopathogen to an ectophytic parasite.</title>
        <authorList>
            <person name="Xu C."/>
            <person name="Chen H."/>
            <person name="Gleason M.L."/>
            <person name="Xu J.R."/>
            <person name="Liu H."/>
            <person name="Zhang R."/>
            <person name="Sun G."/>
        </authorList>
    </citation>
    <scope>NUCLEOTIDE SEQUENCE [LARGE SCALE GENOMIC DNA]</scope>
    <source>
        <strain evidence="1 2">LNHT1506</strain>
    </source>
</reference>
<keyword evidence="2" id="KW-1185">Reference proteome</keyword>
<dbReference type="AlphaFoldDB" id="A0A6H0Y0D6"/>
<accession>A0A6H0Y0D6</accession>
<dbReference type="EMBL" id="CP051142">
    <property type="protein sequence ID" value="QIX00473.1"/>
    <property type="molecule type" value="Genomic_DNA"/>
</dbReference>
<evidence type="ECO:0000313" key="2">
    <source>
        <dbReference type="Proteomes" id="UP000503462"/>
    </source>
</evidence>
<name>A0A6H0Y0D6_9PEZI</name>
<proteinExistence type="predicted"/>
<protein>
    <submittedName>
        <fullName evidence="1">Uncharacterized protein</fullName>
    </submittedName>
</protein>
<sequence>MSDRAEPPISLGHAFLKRNRFEKLREYVRIFSEEGDRHRVWLANVAVTEKLMSLSYDILMLKCQYAHSQKTYFELYSQEQVFEAIFGLLEAASRAIYAHKEEDTEPDLSDFDWALNDLLRAIHKATGTVYKRRVPCPDSRNDHEVAYWDQFPGMLDRNVAKIIVSQEHAYRAPSLLSPRMKLTVEVPERVKIGMDDESL</sequence>
<evidence type="ECO:0000313" key="1">
    <source>
        <dbReference type="EMBL" id="QIX00473.1"/>
    </source>
</evidence>
<dbReference type="Proteomes" id="UP000503462">
    <property type="component" value="Chromosome 4"/>
</dbReference>